<evidence type="ECO:0000313" key="2">
    <source>
        <dbReference type="Proteomes" id="UP000295565"/>
    </source>
</evidence>
<accession>A0A4R1K293</accession>
<dbReference type="EMBL" id="SMGD01000012">
    <property type="protein sequence ID" value="TCK58102.1"/>
    <property type="molecule type" value="Genomic_DNA"/>
</dbReference>
<comment type="caution">
    <text evidence="1">The sequence shown here is derived from an EMBL/GenBank/DDBJ whole genome shotgun (WGS) entry which is preliminary data.</text>
</comment>
<sequence length="41" mass="4605">MIILTLHAGMIILNIALFNSLRFTDLSKLAQTYPTNLKRSA</sequence>
<keyword evidence="2" id="KW-1185">Reference proteome</keyword>
<organism evidence="1 2">
    <name type="scientific">Celerinatantimonas diazotrophica</name>
    <dbReference type="NCBI Taxonomy" id="412034"/>
    <lineage>
        <taxon>Bacteria</taxon>
        <taxon>Pseudomonadati</taxon>
        <taxon>Pseudomonadota</taxon>
        <taxon>Gammaproteobacteria</taxon>
        <taxon>Celerinatantimonadaceae</taxon>
        <taxon>Celerinatantimonas</taxon>
    </lineage>
</organism>
<reference evidence="1 2" key="1">
    <citation type="submission" date="2019-03" db="EMBL/GenBank/DDBJ databases">
        <title>Genomic Encyclopedia of Type Strains, Phase IV (KMG-IV): sequencing the most valuable type-strain genomes for metagenomic binning, comparative biology and taxonomic classification.</title>
        <authorList>
            <person name="Goeker M."/>
        </authorList>
    </citation>
    <scope>NUCLEOTIDE SEQUENCE [LARGE SCALE GENOMIC DNA]</scope>
    <source>
        <strain evidence="1 2">DSM 18577</strain>
    </source>
</reference>
<protein>
    <submittedName>
        <fullName evidence="1">Uncharacterized protein</fullName>
    </submittedName>
</protein>
<dbReference type="Proteomes" id="UP000295565">
    <property type="component" value="Unassembled WGS sequence"/>
</dbReference>
<gene>
    <name evidence="1" type="ORF">EV690_1810</name>
</gene>
<proteinExistence type="predicted"/>
<name>A0A4R1K293_9GAMM</name>
<evidence type="ECO:0000313" key="1">
    <source>
        <dbReference type="EMBL" id="TCK58102.1"/>
    </source>
</evidence>
<dbReference type="AlphaFoldDB" id="A0A4R1K293"/>